<reference evidence="2 3" key="1">
    <citation type="submission" date="2024-01" db="EMBL/GenBank/DDBJ databases">
        <title>The genomes of 5 underutilized Papilionoideae crops provide insights into root nodulation and disease resistanc.</title>
        <authorList>
            <person name="Jiang F."/>
        </authorList>
    </citation>
    <scope>NUCLEOTIDE SEQUENCE [LARGE SCALE GENOMIC DNA]</scope>
    <source>
        <strain evidence="2">DUOXIRENSHENG_FW03</strain>
        <tissue evidence="2">Leaves</tissue>
    </source>
</reference>
<keyword evidence="3" id="KW-1185">Reference proteome</keyword>
<dbReference type="InterPro" id="IPR049306">
    <property type="entry name" value="GLV1-2"/>
</dbReference>
<dbReference type="EMBL" id="JAYMYS010000009">
    <property type="protein sequence ID" value="KAK7380526.1"/>
    <property type="molecule type" value="Genomic_DNA"/>
</dbReference>
<organism evidence="2 3">
    <name type="scientific">Psophocarpus tetragonolobus</name>
    <name type="common">Winged bean</name>
    <name type="synonym">Dolichos tetragonolobus</name>
    <dbReference type="NCBI Taxonomy" id="3891"/>
    <lineage>
        <taxon>Eukaryota</taxon>
        <taxon>Viridiplantae</taxon>
        <taxon>Streptophyta</taxon>
        <taxon>Embryophyta</taxon>
        <taxon>Tracheophyta</taxon>
        <taxon>Spermatophyta</taxon>
        <taxon>Magnoliopsida</taxon>
        <taxon>eudicotyledons</taxon>
        <taxon>Gunneridae</taxon>
        <taxon>Pentapetalae</taxon>
        <taxon>rosids</taxon>
        <taxon>fabids</taxon>
        <taxon>Fabales</taxon>
        <taxon>Fabaceae</taxon>
        <taxon>Papilionoideae</taxon>
        <taxon>50 kb inversion clade</taxon>
        <taxon>NPAAA clade</taxon>
        <taxon>indigoferoid/millettioid clade</taxon>
        <taxon>Phaseoleae</taxon>
        <taxon>Psophocarpus</taxon>
    </lineage>
</organism>
<proteinExistence type="predicted"/>
<name>A0AAN9RPF0_PSOTE</name>
<evidence type="ECO:0000256" key="1">
    <source>
        <dbReference type="SAM" id="MobiDB-lite"/>
    </source>
</evidence>
<feature type="region of interest" description="Disordered" evidence="1">
    <location>
        <begin position="56"/>
        <end position="84"/>
    </location>
</feature>
<gene>
    <name evidence="2" type="ORF">VNO78_33039</name>
</gene>
<comment type="caution">
    <text evidence="2">The sequence shown here is derived from an EMBL/GenBank/DDBJ whole genome shotgun (WGS) entry which is preliminary data.</text>
</comment>
<dbReference type="AlphaFoldDB" id="A0AAN9RPF0"/>
<sequence length="84" mass="9537">MRPVLSTKVLLLIAFLVICYFSPSLNIGVWARTVRKDYPFGYATHLGQENLVNVEKEKKTTDDNEGDLVSMDYTAPQKKPPIHN</sequence>
<protein>
    <submittedName>
        <fullName evidence="2">Uncharacterized protein</fullName>
    </submittedName>
</protein>
<evidence type="ECO:0000313" key="2">
    <source>
        <dbReference type="EMBL" id="KAK7380526.1"/>
    </source>
</evidence>
<evidence type="ECO:0000313" key="3">
    <source>
        <dbReference type="Proteomes" id="UP001386955"/>
    </source>
</evidence>
<dbReference type="Pfam" id="PF21529">
    <property type="entry name" value="GLV1-2"/>
    <property type="match status" value="1"/>
</dbReference>
<dbReference type="Proteomes" id="UP001386955">
    <property type="component" value="Unassembled WGS sequence"/>
</dbReference>
<accession>A0AAN9RPF0</accession>